<dbReference type="SUPFAM" id="SSF56112">
    <property type="entry name" value="Protein kinase-like (PK-like)"/>
    <property type="match status" value="1"/>
</dbReference>
<evidence type="ECO:0000313" key="19">
    <source>
        <dbReference type="Proteomes" id="UP000678393"/>
    </source>
</evidence>
<dbReference type="PRINTS" id="PR00452">
    <property type="entry name" value="SH3DOMAIN"/>
</dbReference>
<dbReference type="InterPro" id="IPR050198">
    <property type="entry name" value="Non-receptor_tyrosine_kinases"/>
</dbReference>
<keyword evidence="7 10" id="KW-0727">SH2 domain</keyword>
<dbReference type="PROSITE" id="PS50011">
    <property type="entry name" value="PROTEIN_KINASE_DOM"/>
    <property type="match status" value="1"/>
</dbReference>
<evidence type="ECO:0000256" key="12">
    <source>
        <dbReference type="PROSITE-ProRule" id="PRU10141"/>
    </source>
</evidence>
<evidence type="ECO:0000256" key="2">
    <source>
        <dbReference type="ARBA" id="ARBA00022553"/>
    </source>
</evidence>
<dbReference type="Gene3D" id="1.10.510.10">
    <property type="entry name" value="Transferase(Phosphotransferase) domain 1"/>
    <property type="match status" value="1"/>
</dbReference>
<keyword evidence="6 12" id="KW-0067">ATP-binding</keyword>
<keyword evidence="3 13" id="KW-0808">Transferase</keyword>
<dbReference type="InterPro" id="IPR036028">
    <property type="entry name" value="SH3-like_dom_sf"/>
</dbReference>
<evidence type="ECO:0000256" key="7">
    <source>
        <dbReference type="ARBA" id="ARBA00022999"/>
    </source>
</evidence>
<evidence type="ECO:0000256" key="11">
    <source>
        <dbReference type="PROSITE-ProRule" id="PRU00192"/>
    </source>
</evidence>
<dbReference type="Pfam" id="PF14604">
    <property type="entry name" value="SH3_9"/>
    <property type="match status" value="1"/>
</dbReference>
<comment type="similarity">
    <text evidence="13">Belongs to the protein kinase superfamily. Tyr protein kinase family.</text>
</comment>
<name>A0A8S3YK61_9EUPU</name>
<evidence type="ECO:0000313" key="18">
    <source>
        <dbReference type="EMBL" id="CAG5115831.1"/>
    </source>
</evidence>
<dbReference type="EMBL" id="CAJHNH020000169">
    <property type="protein sequence ID" value="CAG5115831.1"/>
    <property type="molecule type" value="Genomic_DNA"/>
</dbReference>
<comment type="catalytic activity">
    <reaction evidence="9 13">
        <text>L-tyrosyl-[protein] + ATP = O-phospho-L-tyrosyl-[protein] + ADP + H(+)</text>
        <dbReference type="Rhea" id="RHEA:10596"/>
        <dbReference type="Rhea" id="RHEA-COMP:10136"/>
        <dbReference type="Rhea" id="RHEA-COMP:20101"/>
        <dbReference type="ChEBI" id="CHEBI:15378"/>
        <dbReference type="ChEBI" id="CHEBI:30616"/>
        <dbReference type="ChEBI" id="CHEBI:46858"/>
        <dbReference type="ChEBI" id="CHEBI:61978"/>
        <dbReference type="ChEBI" id="CHEBI:456216"/>
        <dbReference type="EC" id="2.7.10.2"/>
    </reaction>
</comment>
<organism evidence="18 19">
    <name type="scientific">Candidula unifasciata</name>
    <dbReference type="NCBI Taxonomy" id="100452"/>
    <lineage>
        <taxon>Eukaryota</taxon>
        <taxon>Metazoa</taxon>
        <taxon>Spiralia</taxon>
        <taxon>Lophotrochozoa</taxon>
        <taxon>Mollusca</taxon>
        <taxon>Gastropoda</taxon>
        <taxon>Heterobranchia</taxon>
        <taxon>Euthyneura</taxon>
        <taxon>Panpulmonata</taxon>
        <taxon>Eupulmonata</taxon>
        <taxon>Stylommatophora</taxon>
        <taxon>Helicina</taxon>
        <taxon>Helicoidea</taxon>
        <taxon>Geomitridae</taxon>
        <taxon>Candidula</taxon>
    </lineage>
</organism>
<evidence type="ECO:0000256" key="3">
    <source>
        <dbReference type="ARBA" id="ARBA00022679"/>
    </source>
</evidence>
<dbReference type="Pfam" id="PF07714">
    <property type="entry name" value="PK_Tyr_Ser-Thr"/>
    <property type="match status" value="1"/>
</dbReference>
<dbReference type="InterPro" id="IPR008266">
    <property type="entry name" value="Tyr_kinase_AS"/>
</dbReference>
<dbReference type="FunFam" id="3.30.200.20:FF:000053">
    <property type="entry name" value="Tyrosine-protein kinase"/>
    <property type="match status" value="1"/>
</dbReference>
<evidence type="ECO:0000256" key="8">
    <source>
        <dbReference type="ARBA" id="ARBA00023137"/>
    </source>
</evidence>
<evidence type="ECO:0000259" key="17">
    <source>
        <dbReference type="PROSITE" id="PS50011"/>
    </source>
</evidence>
<dbReference type="OrthoDB" id="4062651at2759"/>
<protein>
    <recommendedName>
        <fullName evidence="13">Tyrosine-protein kinase</fullName>
        <ecNumber evidence="13">2.7.10.2</ecNumber>
    </recommendedName>
</protein>
<feature type="binding site" evidence="12">
    <location>
        <position position="272"/>
    </location>
    <ligand>
        <name>ATP</name>
        <dbReference type="ChEBI" id="CHEBI:30616"/>
    </ligand>
</feature>
<feature type="domain" description="Protein kinase" evidence="17">
    <location>
        <begin position="244"/>
        <end position="502"/>
    </location>
</feature>
<dbReference type="PRINTS" id="PR00401">
    <property type="entry name" value="SH2DOMAIN"/>
</dbReference>
<gene>
    <name evidence="18" type="ORF">CUNI_LOCUS1389</name>
</gene>
<dbReference type="PROSITE" id="PS00109">
    <property type="entry name" value="PROTEIN_KINASE_TYR"/>
    <property type="match status" value="1"/>
</dbReference>
<dbReference type="Gene3D" id="2.30.30.40">
    <property type="entry name" value="SH3 Domains"/>
    <property type="match status" value="1"/>
</dbReference>
<dbReference type="AlphaFoldDB" id="A0A8S3YK61"/>
<dbReference type="Proteomes" id="UP000678393">
    <property type="component" value="Unassembled WGS sequence"/>
</dbReference>
<keyword evidence="2" id="KW-0597">Phosphoprotein</keyword>
<evidence type="ECO:0000256" key="9">
    <source>
        <dbReference type="ARBA" id="ARBA00051245"/>
    </source>
</evidence>
<keyword evidence="1 11" id="KW-0728">SH3 domain</keyword>
<dbReference type="EC" id="2.7.10.2" evidence="13"/>
<dbReference type="InterPro" id="IPR000980">
    <property type="entry name" value="SH2"/>
</dbReference>
<dbReference type="InterPro" id="IPR036860">
    <property type="entry name" value="SH2_dom_sf"/>
</dbReference>
<evidence type="ECO:0000256" key="14">
    <source>
        <dbReference type="SAM" id="MobiDB-lite"/>
    </source>
</evidence>
<proteinExistence type="inferred from homology"/>
<evidence type="ECO:0000256" key="1">
    <source>
        <dbReference type="ARBA" id="ARBA00022443"/>
    </source>
</evidence>
<accession>A0A8S3YK61</accession>
<sequence length="514" mass="58455">MGNEISKWHQAIRERRKQKRGTQDVNSNTKKTVHENGHVTKPSPPPVSLKPLLVLPNTKVKVRALYPFPGVSDDDLPFNKGDLLEVDQSVLTGNDGWWLATHVKNGSSGYIPYNYVVKADATPQTQDWFFEFDRHDADKILLLPGNKKGTFLIRKAGDGGSYVLSVLDIDSTSDLSVKHYRIKPLDDDSGFYISPTKTFKDMFELIDYYKDKNATGLCCPLTVPCPRLRPSLQFRELEVSRDAVKLSTKLGGGCFGEVWKGKFRKVVDVAVKTLKPGTMTSEAFLEEAKIMHKLTHHRLVQLMAVVSSSEPFYIITELMPKGALLEFLRSEQGKKLKFSQLIDMNAQIAEGMAYLESKNYIHRDLRAANILVGERYDVKVADFGLARILESEIYKAELNSRFPVKWTAPEAAHFRKFSIKSDVWSFGVLMYEIITFGKVPYPGQTGQDVLKMVERGGRMNRPTGGPIEVSDSYYSMMLKCWNQKPEDRPTFETIFDYFDNYFIHVEPNYREVGD</sequence>
<keyword evidence="19" id="KW-1185">Reference proteome</keyword>
<dbReference type="PROSITE" id="PS50001">
    <property type="entry name" value="SH2"/>
    <property type="match status" value="1"/>
</dbReference>
<keyword evidence="8 13" id="KW-0829">Tyrosine-protein kinase</keyword>
<dbReference type="PROSITE" id="PS00107">
    <property type="entry name" value="PROTEIN_KINASE_ATP"/>
    <property type="match status" value="1"/>
</dbReference>
<dbReference type="Gene3D" id="3.30.505.10">
    <property type="entry name" value="SH2 domain"/>
    <property type="match status" value="1"/>
</dbReference>
<dbReference type="SUPFAM" id="SSF50044">
    <property type="entry name" value="SH3-domain"/>
    <property type="match status" value="1"/>
</dbReference>
<dbReference type="SMART" id="SM00326">
    <property type="entry name" value="SH3"/>
    <property type="match status" value="1"/>
</dbReference>
<keyword evidence="4 12" id="KW-0547">Nucleotide-binding</keyword>
<dbReference type="SUPFAM" id="SSF55550">
    <property type="entry name" value="SH2 domain"/>
    <property type="match status" value="1"/>
</dbReference>
<evidence type="ECO:0000256" key="6">
    <source>
        <dbReference type="ARBA" id="ARBA00022840"/>
    </source>
</evidence>
<feature type="domain" description="SH2" evidence="15">
    <location>
        <begin position="98"/>
        <end position="225"/>
    </location>
</feature>
<evidence type="ECO:0000259" key="15">
    <source>
        <dbReference type="PROSITE" id="PS50001"/>
    </source>
</evidence>
<dbReference type="SMART" id="SM00252">
    <property type="entry name" value="SH2"/>
    <property type="match status" value="1"/>
</dbReference>
<keyword evidence="5 13" id="KW-0418">Kinase</keyword>
<evidence type="ECO:0000256" key="4">
    <source>
        <dbReference type="ARBA" id="ARBA00022741"/>
    </source>
</evidence>
<dbReference type="InterPro" id="IPR001452">
    <property type="entry name" value="SH3_domain"/>
</dbReference>
<reference evidence="18" key="1">
    <citation type="submission" date="2021-04" db="EMBL/GenBank/DDBJ databases">
        <authorList>
            <consortium name="Molecular Ecology Group"/>
        </authorList>
    </citation>
    <scope>NUCLEOTIDE SEQUENCE</scope>
</reference>
<dbReference type="InterPro" id="IPR000719">
    <property type="entry name" value="Prot_kinase_dom"/>
</dbReference>
<dbReference type="PANTHER" id="PTHR24418">
    <property type="entry name" value="TYROSINE-PROTEIN KINASE"/>
    <property type="match status" value="1"/>
</dbReference>
<dbReference type="PRINTS" id="PR00109">
    <property type="entry name" value="TYRKINASE"/>
</dbReference>
<comment type="caution">
    <text evidence="18">The sequence shown here is derived from an EMBL/GenBank/DDBJ whole genome shotgun (WGS) entry which is preliminary data.</text>
</comment>
<dbReference type="InterPro" id="IPR020635">
    <property type="entry name" value="Tyr_kinase_cat_dom"/>
</dbReference>
<dbReference type="GO" id="GO:0004715">
    <property type="term" value="F:non-membrane spanning protein tyrosine kinase activity"/>
    <property type="evidence" value="ECO:0007669"/>
    <property type="project" value="UniProtKB-EC"/>
</dbReference>
<dbReference type="GO" id="GO:0005524">
    <property type="term" value="F:ATP binding"/>
    <property type="evidence" value="ECO:0007669"/>
    <property type="project" value="UniProtKB-UniRule"/>
</dbReference>
<dbReference type="PROSITE" id="PS50002">
    <property type="entry name" value="SH3"/>
    <property type="match status" value="1"/>
</dbReference>
<dbReference type="InterPro" id="IPR011009">
    <property type="entry name" value="Kinase-like_dom_sf"/>
</dbReference>
<dbReference type="InterPro" id="IPR001245">
    <property type="entry name" value="Ser-Thr/Tyr_kinase_cat_dom"/>
</dbReference>
<dbReference type="SMART" id="SM00219">
    <property type="entry name" value="TyrKc"/>
    <property type="match status" value="1"/>
</dbReference>
<dbReference type="Gene3D" id="3.30.200.20">
    <property type="entry name" value="Phosphorylase Kinase, domain 1"/>
    <property type="match status" value="1"/>
</dbReference>
<evidence type="ECO:0000256" key="10">
    <source>
        <dbReference type="PROSITE-ProRule" id="PRU00191"/>
    </source>
</evidence>
<dbReference type="Pfam" id="PF00017">
    <property type="entry name" value="SH2"/>
    <property type="match status" value="1"/>
</dbReference>
<feature type="region of interest" description="Disordered" evidence="14">
    <location>
        <begin position="1"/>
        <end position="48"/>
    </location>
</feature>
<evidence type="ECO:0000256" key="13">
    <source>
        <dbReference type="RuleBase" id="RU362096"/>
    </source>
</evidence>
<dbReference type="FunFam" id="1.10.510.10:FF:000399">
    <property type="entry name" value="Tyrosine-protein kinase"/>
    <property type="match status" value="1"/>
</dbReference>
<evidence type="ECO:0000259" key="16">
    <source>
        <dbReference type="PROSITE" id="PS50002"/>
    </source>
</evidence>
<dbReference type="InterPro" id="IPR017441">
    <property type="entry name" value="Protein_kinase_ATP_BS"/>
</dbReference>
<feature type="domain" description="SH3" evidence="16">
    <location>
        <begin position="57"/>
        <end position="121"/>
    </location>
</feature>
<evidence type="ECO:0000256" key="5">
    <source>
        <dbReference type="ARBA" id="ARBA00022777"/>
    </source>
</evidence>